<dbReference type="EMBL" id="JANFQF010000027">
    <property type="protein sequence ID" value="MCQ4122292.1"/>
    <property type="molecule type" value="Genomic_DNA"/>
</dbReference>
<gene>
    <name evidence="14" type="ORF">NOF53_24540</name>
</gene>
<evidence type="ECO:0000256" key="8">
    <source>
        <dbReference type="ARBA" id="ARBA00023098"/>
    </source>
</evidence>
<feature type="domain" description="O-acyltransferase WSD1 C-terminal" evidence="13">
    <location>
        <begin position="307"/>
        <end position="456"/>
    </location>
</feature>
<evidence type="ECO:0000259" key="13">
    <source>
        <dbReference type="Pfam" id="PF06974"/>
    </source>
</evidence>
<evidence type="ECO:0000259" key="12">
    <source>
        <dbReference type="Pfam" id="PF03007"/>
    </source>
</evidence>
<evidence type="ECO:0000256" key="3">
    <source>
        <dbReference type="ARBA" id="ARBA00009587"/>
    </source>
</evidence>
<dbReference type="EC" id="2.3.1.20" evidence="4 11"/>
<dbReference type="Proteomes" id="UP001524501">
    <property type="component" value="Unassembled WGS sequence"/>
</dbReference>
<evidence type="ECO:0000256" key="7">
    <source>
        <dbReference type="ARBA" id="ARBA00022798"/>
    </source>
</evidence>
<organism evidence="14 15">
    <name type="scientific">Rhodococcus tibetensis</name>
    <dbReference type="NCBI Taxonomy" id="2965064"/>
    <lineage>
        <taxon>Bacteria</taxon>
        <taxon>Bacillati</taxon>
        <taxon>Actinomycetota</taxon>
        <taxon>Actinomycetes</taxon>
        <taxon>Mycobacteriales</taxon>
        <taxon>Nocardiaceae</taxon>
        <taxon>Rhodococcus</taxon>
    </lineage>
</organism>
<evidence type="ECO:0000256" key="1">
    <source>
        <dbReference type="ARBA" id="ARBA00004771"/>
    </source>
</evidence>
<sequence length="464" mass="50060">MQRLSGLDASFLYLETSTQLLHVCGLIVLDTSTVPEGYSYSRLKEELGIRTESIPSFRRKLQDSRFNLDHPVWVDDTDFDIDRHCHRVAVPAPGGRDELAELCGNIAGQPLDRARPLWEMWVIEGLEDGSVAVMSKMHHAGVDGVTGANMIAQLCGLEPDSPRPDPADSKPGAGGASSLDIAVGGLLSVASRPAKLLKIIPQSVGLLPRWIDRARRGDAMPAPFTAPRTSLNGTLTSHRTLAFAQLDFDLVKQVKNAFGVKVNDVVLALCSGALRTYLDTRRELPDKSLVAIVPVSVRGKSDRPGTNQVSGMFTELGTDIDDPVERLLAIAEHNSTSKEHNETLGATLLQDWSQFIGQSVFGTAMRLYSTLGLAERHPVVHNLVISNVPGPSDPLYFLGALIKAMYPLGPIFHGAGLNVTVMSLNGQLDIGLMSCPELAPQLWDLADAFPDALDELAKAAAARA</sequence>
<comment type="catalytic activity">
    <reaction evidence="10 11">
        <text>an acyl-CoA + a 1,2-diacyl-sn-glycerol = a triacyl-sn-glycerol + CoA</text>
        <dbReference type="Rhea" id="RHEA:10868"/>
        <dbReference type="ChEBI" id="CHEBI:17815"/>
        <dbReference type="ChEBI" id="CHEBI:57287"/>
        <dbReference type="ChEBI" id="CHEBI:58342"/>
        <dbReference type="ChEBI" id="CHEBI:64615"/>
        <dbReference type="EC" id="2.3.1.20"/>
    </reaction>
</comment>
<evidence type="ECO:0000313" key="14">
    <source>
        <dbReference type="EMBL" id="MCQ4122292.1"/>
    </source>
</evidence>
<comment type="pathway">
    <text evidence="2">Lipid metabolism.</text>
</comment>
<keyword evidence="8 11" id="KW-0443">Lipid metabolism</keyword>
<evidence type="ECO:0000256" key="4">
    <source>
        <dbReference type="ARBA" id="ARBA00013244"/>
    </source>
</evidence>
<keyword evidence="5 11" id="KW-0444">Lipid biosynthesis</keyword>
<comment type="caution">
    <text evidence="14">The sequence shown here is derived from an EMBL/GenBank/DDBJ whole genome shotgun (WGS) entry which is preliminary data.</text>
</comment>
<dbReference type="SUPFAM" id="SSF52777">
    <property type="entry name" value="CoA-dependent acyltransferases"/>
    <property type="match status" value="2"/>
</dbReference>
<dbReference type="Pfam" id="PF06974">
    <property type="entry name" value="WS_DGAT_C"/>
    <property type="match status" value="1"/>
</dbReference>
<comment type="pathway">
    <text evidence="1 11">Glycerolipid metabolism; triacylglycerol biosynthesis.</text>
</comment>
<accession>A0ABT1QMH1</accession>
<evidence type="ECO:0000256" key="5">
    <source>
        <dbReference type="ARBA" id="ARBA00022516"/>
    </source>
</evidence>
<evidence type="ECO:0000256" key="2">
    <source>
        <dbReference type="ARBA" id="ARBA00005189"/>
    </source>
</evidence>
<evidence type="ECO:0000256" key="9">
    <source>
        <dbReference type="ARBA" id="ARBA00023315"/>
    </source>
</evidence>
<dbReference type="Pfam" id="PF03007">
    <property type="entry name" value="WS_DGAT_cat"/>
    <property type="match status" value="1"/>
</dbReference>
<evidence type="ECO:0000256" key="6">
    <source>
        <dbReference type="ARBA" id="ARBA00022679"/>
    </source>
</evidence>
<dbReference type="InterPro" id="IPR045034">
    <property type="entry name" value="O-acyltransferase_WSD1-like"/>
</dbReference>
<keyword evidence="7 11" id="KW-0319">Glycerol metabolism</keyword>
<keyword evidence="15" id="KW-1185">Reference proteome</keyword>
<dbReference type="PANTHER" id="PTHR31650:SF1">
    <property type="entry name" value="WAX ESTER SYNTHASE_DIACYLGLYCEROL ACYLTRANSFERASE 4-RELATED"/>
    <property type="match status" value="1"/>
</dbReference>
<proteinExistence type="inferred from homology"/>
<feature type="domain" description="O-acyltransferase WSD1-like N-terminal" evidence="12">
    <location>
        <begin position="4"/>
        <end position="266"/>
    </location>
</feature>
<keyword evidence="6 11" id="KW-0808">Transferase</keyword>
<dbReference type="InterPro" id="IPR014292">
    <property type="entry name" value="Acyl_transf_WS/DGAT"/>
</dbReference>
<protein>
    <recommendedName>
        <fullName evidence="4 11">Diacylglycerol O-acyltransferase</fullName>
        <ecNumber evidence="4 11">2.3.1.20</ecNumber>
    </recommendedName>
</protein>
<evidence type="ECO:0000256" key="11">
    <source>
        <dbReference type="RuleBase" id="RU361241"/>
    </source>
</evidence>
<dbReference type="PANTHER" id="PTHR31650">
    <property type="entry name" value="O-ACYLTRANSFERASE (WSD1-LIKE) FAMILY PROTEIN"/>
    <property type="match status" value="1"/>
</dbReference>
<evidence type="ECO:0000313" key="15">
    <source>
        <dbReference type="Proteomes" id="UP001524501"/>
    </source>
</evidence>
<dbReference type="InterPro" id="IPR004255">
    <property type="entry name" value="O-acyltransferase_WSD1_N"/>
</dbReference>
<dbReference type="RefSeq" id="WP_255973729.1">
    <property type="nucleotide sequence ID" value="NZ_JANFQF010000027.1"/>
</dbReference>
<dbReference type="InterPro" id="IPR009721">
    <property type="entry name" value="O-acyltransferase_WSD1_C"/>
</dbReference>
<dbReference type="NCBIfam" id="TIGR02946">
    <property type="entry name" value="acyl_WS_DGAT"/>
    <property type="match status" value="1"/>
</dbReference>
<evidence type="ECO:0000256" key="10">
    <source>
        <dbReference type="ARBA" id="ARBA00048109"/>
    </source>
</evidence>
<comment type="similarity">
    <text evidence="3 11">Belongs to the long-chain O-acyltransferase family.</text>
</comment>
<name>A0ABT1QMH1_9NOCA</name>
<reference evidence="14 15" key="1">
    <citation type="submission" date="2022-07" db="EMBL/GenBank/DDBJ databases">
        <title>Degradation activity of malathion, p-nitrophenol and potential low-temperature adaptation strategy of Rhodococcus sp. FXJ9.536.</title>
        <authorList>
            <person name="Huang J."/>
            <person name="Huang Y."/>
        </authorList>
    </citation>
    <scope>NUCLEOTIDE SEQUENCE [LARGE SCALE GENOMIC DNA]</scope>
    <source>
        <strain evidence="14 15">FXJ9.536</strain>
    </source>
</reference>
<keyword evidence="9 11" id="KW-0012">Acyltransferase</keyword>